<accession>A0A9N7U8N8</accession>
<evidence type="ECO:0000313" key="3">
    <source>
        <dbReference type="Proteomes" id="UP001153269"/>
    </source>
</evidence>
<dbReference type="EMBL" id="CADEAL010000935">
    <property type="protein sequence ID" value="CAB1426998.1"/>
    <property type="molecule type" value="Genomic_DNA"/>
</dbReference>
<dbReference type="Proteomes" id="UP001153269">
    <property type="component" value="Unassembled WGS sequence"/>
</dbReference>
<keyword evidence="3" id="KW-1185">Reference proteome</keyword>
<sequence>MPRAYLHPPGQTQPGSVDDEKCYFIAPHVRPGLSRCQPVSSAVRRSGEESVSTGKQRLKEQPELDEDKELRGALRLQRRWGGGGASSLQQLPRSGVEPTPMAAAAAAQIRGRGTGSGQATRVTNTEVVGP</sequence>
<dbReference type="AlphaFoldDB" id="A0A9N7U8N8"/>
<comment type="caution">
    <text evidence="2">The sequence shown here is derived from an EMBL/GenBank/DDBJ whole genome shotgun (WGS) entry which is preliminary data.</text>
</comment>
<feature type="compositionally biased region" description="Basic and acidic residues" evidence="1">
    <location>
        <begin position="57"/>
        <end position="67"/>
    </location>
</feature>
<organism evidence="2 3">
    <name type="scientific">Pleuronectes platessa</name>
    <name type="common">European plaice</name>
    <dbReference type="NCBI Taxonomy" id="8262"/>
    <lineage>
        <taxon>Eukaryota</taxon>
        <taxon>Metazoa</taxon>
        <taxon>Chordata</taxon>
        <taxon>Craniata</taxon>
        <taxon>Vertebrata</taxon>
        <taxon>Euteleostomi</taxon>
        <taxon>Actinopterygii</taxon>
        <taxon>Neopterygii</taxon>
        <taxon>Teleostei</taxon>
        <taxon>Neoteleostei</taxon>
        <taxon>Acanthomorphata</taxon>
        <taxon>Carangaria</taxon>
        <taxon>Pleuronectiformes</taxon>
        <taxon>Pleuronectoidei</taxon>
        <taxon>Pleuronectidae</taxon>
        <taxon>Pleuronectes</taxon>
    </lineage>
</organism>
<evidence type="ECO:0000256" key="1">
    <source>
        <dbReference type="SAM" id="MobiDB-lite"/>
    </source>
</evidence>
<protein>
    <submittedName>
        <fullName evidence="2">Uncharacterized protein</fullName>
    </submittedName>
</protein>
<name>A0A9N7U8N8_PLEPL</name>
<gene>
    <name evidence="2" type="ORF">PLEPLA_LOCUS14936</name>
</gene>
<evidence type="ECO:0000313" key="2">
    <source>
        <dbReference type="EMBL" id="CAB1426998.1"/>
    </source>
</evidence>
<feature type="region of interest" description="Disordered" evidence="1">
    <location>
        <begin position="34"/>
        <end position="67"/>
    </location>
</feature>
<feature type="region of interest" description="Disordered" evidence="1">
    <location>
        <begin position="110"/>
        <end position="130"/>
    </location>
</feature>
<reference evidence="2" key="1">
    <citation type="submission" date="2020-03" db="EMBL/GenBank/DDBJ databases">
        <authorList>
            <person name="Weist P."/>
        </authorList>
    </citation>
    <scope>NUCLEOTIDE SEQUENCE</scope>
</reference>
<proteinExistence type="predicted"/>
<feature type="compositionally biased region" description="Polar residues" evidence="1">
    <location>
        <begin position="117"/>
        <end position="130"/>
    </location>
</feature>